<dbReference type="InterPro" id="IPR018077">
    <property type="entry name" value="Glyco_hydro_fam25_subgr"/>
</dbReference>
<keyword evidence="2 4" id="KW-0378">Hydrolase</keyword>
<reference key="1">
    <citation type="submission" date="2010-11" db="EMBL/GenBank/DDBJ databases">
        <title>The complete genome of Paludibacter propionicigenes DSM 17365.</title>
        <authorList>
            <consortium name="US DOE Joint Genome Institute (JGI-PGF)"/>
            <person name="Lucas S."/>
            <person name="Copeland A."/>
            <person name="Lapidus A."/>
            <person name="Bruce D."/>
            <person name="Goodwin L."/>
            <person name="Pitluck S."/>
            <person name="Kyrpides N."/>
            <person name="Mavromatis K."/>
            <person name="Ivanova N."/>
            <person name="Munk A.C."/>
            <person name="Brettin T."/>
            <person name="Detter J.C."/>
            <person name="Han C."/>
            <person name="Tapia R."/>
            <person name="Land M."/>
            <person name="Hauser L."/>
            <person name="Markowitz V."/>
            <person name="Cheng J.-F."/>
            <person name="Hugenholtz P."/>
            <person name="Woyke T."/>
            <person name="Wu D."/>
            <person name="Gronow S."/>
            <person name="Wellnitz S."/>
            <person name="Brambilla E."/>
            <person name="Klenk H.-P."/>
            <person name="Eisen J.A."/>
        </authorList>
    </citation>
    <scope>NUCLEOTIDE SEQUENCE</scope>
    <source>
        <strain>WB4</strain>
    </source>
</reference>
<dbReference type="Gene3D" id="3.20.20.80">
    <property type="entry name" value="Glycosidases"/>
    <property type="match status" value="1"/>
</dbReference>
<dbReference type="SMART" id="SM00641">
    <property type="entry name" value="Glyco_25"/>
    <property type="match status" value="1"/>
</dbReference>
<dbReference type="GO" id="GO:0016052">
    <property type="term" value="P:carbohydrate catabolic process"/>
    <property type="evidence" value="ECO:0007669"/>
    <property type="project" value="TreeGrafter"/>
</dbReference>
<dbReference type="Pfam" id="PF01183">
    <property type="entry name" value="Glyco_hydro_25"/>
    <property type="match status" value="1"/>
</dbReference>
<dbReference type="OrthoDB" id="9798192at2"/>
<dbReference type="KEGG" id="ppn:Palpr_0511"/>
<comment type="similarity">
    <text evidence="1">Belongs to the glycosyl hydrolase 25 family.</text>
</comment>
<evidence type="ECO:0000313" key="5">
    <source>
        <dbReference type="Proteomes" id="UP000008718"/>
    </source>
</evidence>
<dbReference type="GO" id="GO:0016998">
    <property type="term" value="P:cell wall macromolecule catabolic process"/>
    <property type="evidence" value="ECO:0007669"/>
    <property type="project" value="InterPro"/>
</dbReference>
<name>E4T1S6_PALPW</name>
<dbReference type="GO" id="GO:0009253">
    <property type="term" value="P:peptidoglycan catabolic process"/>
    <property type="evidence" value="ECO:0007669"/>
    <property type="project" value="InterPro"/>
</dbReference>
<accession>E4T1S6</accession>
<gene>
    <name evidence="4" type="ordered locus">Palpr_0511</name>
</gene>
<protein>
    <submittedName>
        <fullName evidence="4">Glycoside hydrolase family 25</fullName>
    </submittedName>
</protein>
<dbReference type="HOGENOM" id="CLU_044973_3_1_10"/>
<dbReference type="SUPFAM" id="SSF51445">
    <property type="entry name" value="(Trans)glycosidases"/>
    <property type="match status" value="1"/>
</dbReference>
<sequence>MQTTKKNILRALLILTLVSCSTSKKTTQAIAPVITPVQEDLTPTWGLDISHYQEIIDWSILKEQELGFIFVKATEGSNLQDVKYKEYYNKIRSLKIPVGSYHFFTYLSSGKNQAKNFLSVAKYQRGDLPLVVDAEFSKKMPLKEQVIKELKEFIATVYIKTGIYPIIYCPYKYYNMYVKGNLPTNCKLWIVDYAGKPNCDWTFWQTTERYKVKGIKGYVDFNQFRGTKKDLKQLFL</sequence>
<dbReference type="GO" id="GO:0003796">
    <property type="term" value="F:lysozyme activity"/>
    <property type="evidence" value="ECO:0007669"/>
    <property type="project" value="InterPro"/>
</dbReference>
<dbReference type="RefSeq" id="WP_013444039.1">
    <property type="nucleotide sequence ID" value="NC_014734.1"/>
</dbReference>
<evidence type="ECO:0000313" key="4">
    <source>
        <dbReference type="EMBL" id="ADQ78670.1"/>
    </source>
</evidence>
<dbReference type="PANTHER" id="PTHR34135">
    <property type="entry name" value="LYSOZYME"/>
    <property type="match status" value="1"/>
</dbReference>
<dbReference type="CAZy" id="GH25">
    <property type="family name" value="Glycoside Hydrolase Family 25"/>
</dbReference>
<dbReference type="AlphaFoldDB" id="E4T1S6"/>
<dbReference type="Proteomes" id="UP000008718">
    <property type="component" value="Chromosome"/>
</dbReference>
<dbReference type="PROSITE" id="PS51904">
    <property type="entry name" value="GLYCOSYL_HYDROL_F25_2"/>
    <property type="match status" value="1"/>
</dbReference>
<dbReference type="EMBL" id="CP002345">
    <property type="protein sequence ID" value="ADQ78670.1"/>
    <property type="molecule type" value="Genomic_DNA"/>
</dbReference>
<evidence type="ECO:0000256" key="1">
    <source>
        <dbReference type="ARBA" id="ARBA00010646"/>
    </source>
</evidence>
<reference evidence="4 5" key="2">
    <citation type="journal article" date="2011" name="Stand. Genomic Sci.">
        <title>Complete genome sequence of Paludibacter propionicigenes type strain (WB4).</title>
        <authorList>
            <person name="Gronow S."/>
            <person name="Munk C."/>
            <person name="Lapidus A."/>
            <person name="Nolan M."/>
            <person name="Lucas S."/>
            <person name="Hammon N."/>
            <person name="Deshpande S."/>
            <person name="Cheng J.F."/>
            <person name="Tapia R."/>
            <person name="Han C."/>
            <person name="Goodwin L."/>
            <person name="Pitluck S."/>
            <person name="Liolios K."/>
            <person name="Ivanova N."/>
            <person name="Mavromatis K."/>
            <person name="Mikhailova N."/>
            <person name="Pati A."/>
            <person name="Chen A."/>
            <person name="Palaniappan K."/>
            <person name="Land M."/>
            <person name="Hauser L."/>
            <person name="Chang Y.J."/>
            <person name="Jeffries C.D."/>
            <person name="Brambilla E."/>
            <person name="Rohde M."/>
            <person name="Goker M."/>
            <person name="Detter J.C."/>
            <person name="Woyke T."/>
            <person name="Bristow J."/>
            <person name="Eisen J.A."/>
            <person name="Markowitz V."/>
            <person name="Hugenholtz P."/>
            <person name="Kyrpides N.C."/>
            <person name="Klenk H.P."/>
        </authorList>
    </citation>
    <scope>NUCLEOTIDE SEQUENCE [LARGE SCALE GENOMIC DNA]</scope>
    <source>
        <strain evidence="5">DSM 17365 / JCM 13257 / WB4</strain>
    </source>
</reference>
<evidence type="ECO:0000256" key="3">
    <source>
        <dbReference type="ARBA" id="ARBA00023295"/>
    </source>
</evidence>
<dbReference type="InterPro" id="IPR017853">
    <property type="entry name" value="GH"/>
</dbReference>
<proteinExistence type="inferred from homology"/>
<keyword evidence="5" id="KW-1185">Reference proteome</keyword>
<dbReference type="InterPro" id="IPR002053">
    <property type="entry name" value="Glyco_hydro_25"/>
</dbReference>
<dbReference type="PANTHER" id="PTHR34135:SF2">
    <property type="entry name" value="LYSOZYME"/>
    <property type="match status" value="1"/>
</dbReference>
<dbReference type="eggNOG" id="COG3757">
    <property type="taxonomic scope" value="Bacteria"/>
</dbReference>
<organism evidence="4 5">
    <name type="scientific">Paludibacter propionicigenes (strain DSM 17365 / JCM 13257 / WB4)</name>
    <dbReference type="NCBI Taxonomy" id="694427"/>
    <lineage>
        <taxon>Bacteria</taxon>
        <taxon>Pseudomonadati</taxon>
        <taxon>Bacteroidota</taxon>
        <taxon>Bacteroidia</taxon>
        <taxon>Bacteroidales</taxon>
        <taxon>Paludibacteraceae</taxon>
        <taxon>Paludibacter</taxon>
    </lineage>
</organism>
<evidence type="ECO:0000256" key="2">
    <source>
        <dbReference type="ARBA" id="ARBA00022801"/>
    </source>
</evidence>
<keyword evidence="3" id="KW-0326">Glycosidase</keyword>